<gene>
    <name evidence="1" type="ORF">LuPra_00058</name>
</gene>
<sequence length="241" mass="26374">MARPALSPIPPLAEILQSLEALATPRDLANLQRFGITSANALGVSIANVQKLARGIGCDHATAEALWTSGVYEARLLAAYVDDPAAVTVAQMDRWCRDFDSWGVCDTLCFVLFDRTPHAWRCVDRWARARHEFVRRAAFALMASLAVHDKISEDAPFSGRLPLVEEAAADERDLVRKGVSWALRTTGRRNVALHGAALAVARRLAATSDAGSRWVGKDAVRELTGPIVARALQRRRAAKKR</sequence>
<reference evidence="1 2" key="1">
    <citation type="journal article" date="2016" name="Genome Announc.">
        <title>First Complete Genome Sequence of a Subdivision 6 Acidobacterium Strain.</title>
        <authorList>
            <person name="Huang S."/>
            <person name="Vieira S."/>
            <person name="Bunk B."/>
            <person name="Riedel T."/>
            <person name="Sproer C."/>
            <person name="Overmann J."/>
        </authorList>
    </citation>
    <scope>NUCLEOTIDE SEQUENCE [LARGE SCALE GENOMIC DNA]</scope>
    <source>
        <strain evidence="2">DSM 100886 HEG_-6_39</strain>
    </source>
</reference>
<dbReference type="EMBL" id="CP015136">
    <property type="protein sequence ID" value="AMY06897.1"/>
    <property type="molecule type" value="Genomic_DNA"/>
</dbReference>
<dbReference type="Proteomes" id="UP000076079">
    <property type="component" value="Chromosome"/>
</dbReference>
<evidence type="ECO:0000313" key="1">
    <source>
        <dbReference type="EMBL" id="AMY06897.1"/>
    </source>
</evidence>
<protein>
    <submittedName>
        <fullName evidence="1">DNA alkylation repair enzyme</fullName>
    </submittedName>
</protein>
<dbReference type="Gene3D" id="1.25.10.90">
    <property type="match status" value="1"/>
</dbReference>
<dbReference type="STRING" id="1855912.LuPra_00058"/>
<dbReference type="PATRIC" id="fig|1813736.3.peg.58"/>
<organism evidence="1 2">
    <name type="scientific">Luteitalea pratensis</name>
    <dbReference type="NCBI Taxonomy" id="1855912"/>
    <lineage>
        <taxon>Bacteria</taxon>
        <taxon>Pseudomonadati</taxon>
        <taxon>Acidobacteriota</taxon>
        <taxon>Vicinamibacteria</taxon>
        <taxon>Vicinamibacterales</taxon>
        <taxon>Vicinamibacteraceae</taxon>
        <taxon>Luteitalea</taxon>
    </lineage>
</organism>
<dbReference type="KEGG" id="abac:LuPra_00058"/>
<dbReference type="PANTHER" id="PTHR41291">
    <property type="entry name" value="DNA ALKYLATION REPAIR PROTEIN"/>
    <property type="match status" value="1"/>
</dbReference>
<reference evidence="2" key="2">
    <citation type="submission" date="2016-04" db="EMBL/GenBank/DDBJ databases">
        <title>First Complete Genome Sequence of a Subdivision 6 Acidobacterium.</title>
        <authorList>
            <person name="Huang S."/>
            <person name="Vieira S."/>
            <person name="Bunk B."/>
            <person name="Riedel T."/>
            <person name="Sproeer C."/>
            <person name="Overmann J."/>
        </authorList>
    </citation>
    <scope>NUCLEOTIDE SEQUENCE [LARGE SCALE GENOMIC DNA]</scope>
    <source>
        <strain evidence="2">DSM 100886 HEG_-6_39</strain>
    </source>
</reference>
<dbReference type="InterPro" id="IPR014825">
    <property type="entry name" value="DNA_alkylation"/>
</dbReference>
<dbReference type="PANTHER" id="PTHR41291:SF1">
    <property type="entry name" value="DNA ALKYLATION REPAIR PROTEIN"/>
    <property type="match status" value="1"/>
</dbReference>
<dbReference type="SUPFAM" id="SSF48371">
    <property type="entry name" value="ARM repeat"/>
    <property type="match status" value="1"/>
</dbReference>
<dbReference type="RefSeq" id="WP_234800651.1">
    <property type="nucleotide sequence ID" value="NZ_CP015136.1"/>
</dbReference>
<dbReference type="InterPro" id="IPR016024">
    <property type="entry name" value="ARM-type_fold"/>
</dbReference>
<proteinExistence type="predicted"/>
<name>A0A143PEC4_LUTPR</name>
<dbReference type="Pfam" id="PF08713">
    <property type="entry name" value="DNA_alkylation"/>
    <property type="match status" value="1"/>
</dbReference>
<evidence type="ECO:0000313" key="2">
    <source>
        <dbReference type="Proteomes" id="UP000076079"/>
    </source>
</evidence>
<dbReference type="AlphaFoldDB" id="A0A143PEC4"/>
<accession>A0A143PEC4</accession>
<dbReference type="CDD" id="cd06561">
    <property type="entry name" value="AlkD_like"/>
    <property type="match status" value="1"/>
</dbReference>
<keyword evidence="2" id="KW-1185">Reference proteome</keyword>